<feature type="region of interest" description="Disordered" evidence="1">
    <location>
        <begin position="99"/>
        <end position="160"/>
    </location>
</feature>
<gene>
    <name evidence="2" type="ORF">FHU31_005090</name>
</gene>
<evidence type="ECO:0000313" key="3">
    <source>
        <dbReference type="Proteomes" id="UP000547444"/>
    </source>
</evidence>
<proteinExistence type="predicted"/>
<accession>A0A7X5ZFB2</accession>
<feature type="compositionally biased region" description="Pro residues" evidence="1">
    <location>
        <begin position="146"/>
        <end position="158"/>
    </location>
</feature>
<evidence type="ECO:0008006" key="4">
    <source>
        <dbReference type="Google" id="ProtNLM"/>
    </source>
</evidence>
<dbReference type="RefSeq" id="WP_167163430.1">
    <property type="nucleotide sequence ID" value="NZ_JAANOW010000003.1"/>
</dbReference>
<name>A0A7X5ZFB2_9MYCO</name>
<dbReference type="Proteomes" id="UP000547444">
    <property type="component" value="Unassembled WGS sequence"/>
</dbReference>
<comment type="caution">
    <text evidence="2">The sequence shown here is derived from an EMBL/GenBank/DDBJ whole genome shotgun (WGS) entry which is preliminary data.</text>
</comment>
<feature type="compositionally biased region" description="Basic and acidic residues" evidence="1">
    <location>
        <begin position="99"/>
        <end position="127"/>
    </location>
</feature>
<dbReference type="AlphaFoldDB" id="A0A7X5ZFB2"/>
<keyword evidence="3" id="KW-1185">Reference proteome</keyword>
<reference evidence="2 3" key="1">
    <citation type="submission" date="2020-03" db="EMBL/GenBank/DDBJ databases">
        <title>Sequencing the genomes of 1000 actinobacteria strains.</title>
        <authorList>
            <person name="Klenk H.-P."/>
        </authorList>
    </citation>
    <scope>NUCLEOTIDE SEQUENCE [LARGE SCALE GENOMIC DNA]</scope>
    <source>
        <strain evidence="2 3">DSM 44556</strain>
    </source>
</reference>
<protein>
    <recommendedName>
        <fullName evidence="4">Helix-turn-helix DNA binding domain protein</fullName>
    </recommendedName>
</protein>
<evidence type="ECO:0000256" key="1">
    <source>
        <dbReference type="SAM" id="MobiDB-lite"/>
    </source>
</evidence>
<organism evidence="2 3">
    <name type="scientific">Mycolicibacterium fluoranthenivorans</name>
    <dbReference type="NCBI Taxonomy" id="258505"/>
    <lineage>
        <taxon>Bacteria</taxon>
        <taxon>Bacillati</taxon>
        <taxon>Actinomycetota</taxon>
        <taxon>Actinomycetes</taxon>
        <taxon>Mycobacteriales</taxon>
        <taxon>Mycobacteriaceae</taxon>
        <taxon>Mycolicibacterium</taxon>
    </lineage>
</organism>
<sequence>MPWFNVDDGFANSKPVMRIPRRYRTTAIGLWTLTGSWSAKELTDGHIPAEVVEEFGGTPKIVDLLVDSGLWERVEDGVQFSNWAKWQKTKQQVVDFRAAEAERKRKQRERISRPSKQGEREMSRNGHETVPTSVPVGHQRESALPTPEPLPTPSPSPNPVVTYGGEVTSADAGVNTPPPEFCPQHPEGTDAPCRACGGARQRRQAWEAEHGSAVEASAAAAKAERKRVLADCPDCDEYGWTTDETGQTTPDSVKCTHGAAVVSHA</sequence>
<dbReference type="EMBL" id="JAANOW010000003">
    <property type="protein sequence ID" value="NIH98084.1"/>
    <property type="molecule type" value="Genomic_DNA"/>
</dbReference>
<evidence type="ECO:0000313" key="2">
    <source>
        <dbReference type="EMBL" id="NIH98084.1"/>
    </source>
</evidence>